<dbReference type="Proteomes" id="UP000243459">
    <property type="component" value="Chromosome 3"/>
</dbReference>
<accession>A0A5P1FBT8</accession>
<feature type="compositionally biased region" description="Acidic residues" evidence="8">
    <location>
        <begin position="123"/>
        <end position="142"/>
    </location>
</feature>
<dbReference type="InterPro" id="IPR048351">
    <property type="entry name" value="SOK_DIX"/>
</dbReference>
<protein>
    <recommendedName>
        <fullName evidence="9">SOSEKI DIX-like domain-containing protein</fullName>
    </recommendedName>
</protein>
<name>A0A5P1FBT8_ASPOF</name>
<evidence type="ECO:0000256" key="2">
    <source>
        <dbReference type="ARBA" id="ARBA00022473"/>
    </source>
</evidence>
<dbReference type="GO" id="GO:0051258">
    <property type="term" value="P:protein polymerization"/>
    <property type="evidence" value="ECO:0007669"/>
    <property type="project" value="UniProtKB-ARBA"/>
</dbReference>
<keyword evidence="4" id="KW-0132">Cell division</keyword>
<evidence type="ECO:0000256" key="6">
    <source>
        <dbReference type="ARBA" id="ARBA00023306"/>
    </source>
</evidence>
<dbReference type="PANTHER" id="PTHR31083">
    <property type="entry name" value="UPSTREAM OF FLC PROTEIN (DUF966)"/>
    <property type="match status" value="1"/>
</dbReference>
<feature type="domain" description="SOSEKI DIX-like" evidence="9">
    <location>
        <begin position="7"/>
        <end position="94"/>
    </location>
</feature>
<reference evidence="11" key="1">
    <citation type="journal article" date="2017" name="Nat. Commun.">
        <title>The asparagus genome sheds light on the origin and evolution of a young Y chromosome.</title>
        <authorList>
            <person name="Harkess A."/>
            <person name="Zhou J."/>
            <person name="Xu C."/>
            <person name="Bowers J.E."/>
            <person name="Van der Hulst R."/>
            <person name="Ayyampalayam S."/>
            <person name="Mercati F."/>
            <person name="Riccardi P."/>
            <person name="McKain M.R."/>
            <person name="Kakrana A."/>
            <person name="Tang H."/>
            <person name="Ray J."/>
            <person name="Groenendijk J."/>
            <person name="Arikit S."/>
            <person name="Mathioni S.M."/>
            <person name="Nakano M."/>
            <person name="Shan H."/>
            <person name="Telgmann-Rauber A."/>
            <person name="Kanno A."/>
            <person name="Yue Z."/>
            <person name="Chen H."/>
            <person name="Li W."/>
            <person name="Chen Y."/>
            <person name="Xu X."/>
            <person name="Zhang Y."/>
            <person name="Luo S."/>
            <person name="Chen H."/>
            <person name="Gao J."/>
            <person name="Mao Z."/>
            <person name="Pires J.C."/>
            <person name="Luo M."/>
            <person name="Kudrna D."/>
            <person name="Wing R.A."/>
            <person name="Meyers B.C."/>
            <person name="Yi K."/>
            <person name="Kong H."/>
            <person name="Lavrijsen P."/>
            <person name="Sunseri F."/>
            <person name="Falavigna A."/>
            <person name="Ye Y."/>
            <person name="Leebens-Mack J.H."/>
            <person name="Chen G."/>
        </authorList>
    </citation>
    <scope>NUCLEOTIDE SEQUENCE [LARGE SCALE GENOMIC DNA]</scope>
    <source>
        <strain evidence="11">cv. DH0086</strain>
    </source>
</reference>
<keyword evidence="6" id="KW-0131">Cell cycle</keyword>
<feature type="region of interest" description="Disordered" evidence="8">
    <location>
        <begin position="104"/>
        <end position="205"/>
    </location>
</feature>
<evidence type="ECO:0000256" key="7">
    <source>
        <dbReference type="ARBA" id="ARBA00024211"/>
    </source>
</evidence>
<evidence type="ECO:0000313" key="11">
    <source>
        <dbReference type="Proteomes" id="UP000243459"/>
    </source>
</evidence>
<evidence type="ECO:0000256" key="8">
    <source>
        <dbReference type="SAM" id="MobiDB-lite"/>
    </source>
</evidence>
<dbReference type="PANTHER" id="PTHR31083:SF18">
    <property type="entry name" value="PROTEIN SOSEKI 2"/>
    <property type="match status" value="1"/>
</dbReference>
<evidence type="ECO:0000313" key="10">
    <source>
        <dbReference type="EMBL" id="ONK75504.1"/>
    </source>
</evidence>
<evidence type="ECO:0000259" key="9">
    <source>
        <dbReference type="Pfam" id="PF06136"/>
    </source>
</evidence>
<sequence length="317" mass="36199">MGARRAQIVYYLCRNGQLEHPHFMELSQLPNQQLRLKDVMERLTVLRGKGMPSLYSWSCKRSYKNGYVWNDLSENDVIYPADGAEYVLKGSEIVPGCSEQYQQLRLRNNRPTKTLPTRIQIEPEPEDYSEETEEEEEEEEPEAEYRKSRNLTEKNDTHSRTRCSRGVSTEQLTQRKPGGPHQQTEIALDDGSPPSSSSSDRAVEPSGLTKNSVFFNLIACGSGVGVKGRKSGGNLHKGVVTSRAARASRVEDVEEVRFMSENPRLGADAEEIFFIQRGEELKAGDRRRMLGGRRGWRRRRRRRERIVLLLGILTRSD</sequence>
<evidence type="ECO:0000256" key="4">
    <source>
        <dbReference type="ARBA" id="ARBA00022618"/>
    </source>
</evidence>
<evidence type="ECO:0000256" key="5">
    <source>
        <dbReference type="ARBA" id="ARBA00023136"/>
    </source>
</evidence>
<comment type="similarity">
    <text evidence="7">Belongs to the SOSEKI family.</text>
</comment>
<keyword evidence="5" id="KW-0472">Membrane</keyword>
<keyword evidence="3" id="KW-1003">Cell membrane</keyword>
<proteinExistence type="inferred from homology"/>
<gene>
    <name evidence="10" type="ORF">A4U43_C03F17590</name>
</gene>
<dbReference type="EMBL" id="CM007383">
    <property type="protein sequence ID" value="ONK75504.1"/>
    <property type="molecule type" value="Genomic_DNA"/>
</dbReference>
<feature type="compositionally biased region" description="Polar residues" evidence="8">
    <location>
        <begin position="104"/>
        <end position="117"/>
    </location>
</feature>
<evidence type="ECO:0000256" key="3">
    <source>
        <dbReference type="ARBA" id="ARBA00022475"/>
    </source>
</evidence>
<feature type="compositionally biased region" description="Basic and acidic residues" evidence="8">
    <location>
        <begin position="143"/>
        <end position="159"/>
    </location>
</feature>
<dbReference type="AlphaFoldDB" id="A0A5P1FBT8"/>
<dbReference type="GO" id="GO:0005886">
    <property type="term" value="C:plasma membrane"/>
    <property type="evidence" value="ECO:0007669"/>
    <property type="project" value="UniProtKB-SubCell"/>
</dbReference>
<keyword evidence="2" id="KW-0217">Developmental protein</keyword>
<dbReference type="InterPro" id="IPR010369">
    <property type="entry name" value="SOK"/>
</dbReference>
<comment type="subcellular location">
    <subcellularLocation>
        <location evidence="1">Cell membrane</location>
        <topology evidence="1">Peripheral membrane protein</topology>
        <orientation evidence="1">Cytoplasmic side</orientation>
    </subcellularLocation>
</comment>
<dbReference type="Pfam" id="PF06136">
    <property type="entry name" value="SOK"/>
    <property type="match status" value="1"/>
</dbReference>
<dbReference type="GO" id="GO:0051301">
    <property type="term" value="P:cell division"/>
    <property type="evidence" value="ECO:0007669"/>
    <property type="project" value="UniProtKB-KW"/>
</dbReference>
<keyword evidence="11" id="KW-1185">Reference proteome</keyword>
<dbReference type="Gramene" id="ONK75504">
    <property type="protein sequence ID" value="ONK75504"/>
    <property type="gene ID" value="A4U43_C03F17590"/>
</dbReference>
<organism evidence="10 11">
    <name type="scientific">Asparagus officinalis</name>
    <name type="common">Garden asparagus</name>
    <dbReference type="NCBI Taxonomy" id="4686"/>
    <lineage>
        <taxon>Eukaryota</taxon>
        <taxon>Viridiplantae</taxon>
        <taxon>Streptophyta</taxon>
        <taxon>Embryophyta</taxon>
        <taxon>Tracheophyta</taxon>
        <taxon>Spermatophyta</taxon>
        <taxon>Magnoliopsida</taxon>
        <taxon>Liliopsida</taxon>
        <taxon>Asparagales</taxon>
        <taxon>Asparagaceae</taxon>
        <taxon>Asparagoideae</taxon>
        <taxon>Asparagus</taxon>
    </lineage>
</organism>
<evidence type="ECO:0000256" key="1">
    <source>
        <dbReference type="ARBA" id="ARBA00004413"/>
    </source>
</evidence>